<dbReference type="AlphaFoldDB" id="A0A2T5J6A6"/>
<protein>
    <submittedName>
        <fullName evidence="3">Uncharacterized protein with TBP-like fold DUF4468</fullName>
    </submittedName>
</protein>
<name>A0A2T5J6A6_9SPHI</name>
<dbReference type="EMBL" id="QAOQ01000007">
    <property type="protein sequence ID" value="PTQ94029.1"/>
    <property type="molecule type" value="Genomic_DNA"/>
</dbReference>
<feature type="signal peptide" evidence="1">
    <location>
        <begin position="1"/>
        <end position="19"/>
    </location>
</feature>
<comment type="caution">
    <text evidence="3">The sequence shown here is derived from an EMBL/GenBank/DDBJ whole genome shotgun (WGS) entry which is preliminary data.</text>
</comment>
<evidence type="ECO:0000313" key="4">
    <source>
        <dbReference type="Proteomes" id="UP000244168"/>
    </source>
</evidence>
<dbReference type="OrthoDB" id="794676at2"/>
<sequence>MKNLIVVIALVLVSKLGFAQKQTLALDEHNKYIYYQTAEQAGASARDLYARCYAGLSKTYTPKEIKGKPDSQILVNSKVVLYAGLTKHEDGQVTYQLHAEFKDGRYRYWLSDFVFTPYQRDRYNNYVPIAGKEIPLEQAQGKVDKTLLDNYMDQLMKHCKQVGENLKQFAANAQKQEEKAQKVDTHKW</sequence>
<dbReference type="InterPro" id="IPR027823">
    <property type="entry name" value="DUF4468"/>
</dbReference>
<organism evidence="3 4">
    <name type="scientific">Mucilaginibacter yixingensis</name>
    <dbReference type="NCBI Taxonomy" id="1295612"/>
    <lineage>
        <taxon>Bacteria</taxon>
        <taxon>Pseudomonadati</taxon>
        <taxon>Bacteroidota</taxon>
        <taxon>Sphingobacteriia</taxon>
        <taxon>Sphingobacteriales</taxon>
        <taxon>Sphingobacteriaceae</taxon>
        <taxon>Mucilaginibacter</taxon>
    </lineage>
</organism>
<feature type="chain" id="PRO_5015673157" evidence="1">
    <location>
        <begin position="20"/>
        <end position="188"/>
    </location>
</feature>
<keyword evidence="1" id="KW-0732">Signal</keyword>
<evidence type="ECO:0000259" key="2">
    <source>
        <dbReference type="Pfam" id="PF14730"/>
    </source>
</evidence>
<proteinExistence type="predicted"/>
<gene>
    <name evidence="3" type="ORF">C8P68_10792</name>
</gene>
<feature type="domain" description="DUF4468" evidence="2">
    <location>
        <begin position="34"/>
        <end position="115"/>
    </location>
</feature>
<dbReference type="Pfam" id="PF14730">
    <property type="entry name" value="DUF4468"/>
    <property type="match status" value="1"/>
</dbReference>
<dbReference type="Gene3D" id="3.30.530.80">
    <property type="match status" value="1"/>
</dbReference>
<evidence type="ECO:0000256" key="1">
    <source>
        <dbReference type="SAM" id="SignalP"/>
    </source>
</evidence>
<accession>A0A2T5J6A6</accession>
<evidence type="ECO:0000313" key="3">
    <source>
        <dbReference type="EMBL" id="PTQ94029.1"/>
    </source>
</evidence>
<dbReference type="Proteomes" id="UP000244168">
    <property type="component" value="Unassembled WGS sequence"/>
</dbReference>
<dbReference type="RefSeq" id="WP_107830369.1">
    <property type="nucleotide sequence ID" value="NZ_CP160205.1"/>
</dbReference>
<reference evidence="3 4" key="1">
    <citation type="submission" date="2018-04" db="EMBL/GenBank/DDBJ databases">
        <title>Genomic Encyclopedia of Archaeal and Bacterial Type Strains, Phase II (KMG-II): from individual species to whole genera.</title>
        <authorList>
            <person name="Goeker M."/>
        </authorList>
    </citation>
    <scope>NUCLEOTIDE SEQUENCE [LARGE SCALE GENOMIC DNA]</scope>
    <source>
        <strain evidence="3 4">DSM 26809</strain>
    </source>
</reference>
<keyword evidence="4" id="KW-1185">Reference proteome</keyword>